<dbReference type="InterPro" id="IPR004477">
    <property type="entry name" value="ComEC_N"/>
</dbReference>
<dbReference type="Pfam" id="PF00753">
    <property type="entry name" value="Lactamase_B"/>
    <property type="match status" value="1"/>
</dbReference>
<reference evidence="8 9" key="1">
    <citation type="submission" date="2016-10" db="EMBL/GenBank/DDBJ databases">
        <authorList>
            <person name="de Groot N.N."/>
        </authorList>
    </citation>
    <scope>NUCLEOTIDE SEQUENCE [LARGE SCALE GENOMIC DNA]</scope>
    <source>
        <strain evidence="8 9">DSM 21799</strain>
    </source>
</reference>
<evidence type="ECO:0000256" key="5">
    <source>
        <dbReference type="ARBA" id="ARBA00023136"/>
    </source>
</evidence>
<feature type="transmembrane region" description="Helical" evidence="6">
    <location>
        <begin position="264"/>
        <end position="293"/>
    </location>
</feature>
<dbReference type="NCBIfam" id="TIGR00360">
    <property type="entry name" value="ComEC_N-term"/>
    <property type="match status" value="1"/>
</dbReference>
<keyword evidence="3 6" id="KW-0812">Transmembrane</keyword>
<keyword evidence="9" id="KW-1185">Reference proteome</keyword>
<dbReference type="PANTHER" id="PTHR30619:SF1">
    <property type="entry name" value="RECOMBINATION PROTEIN 2"/>
    <property type="match status" value="1"/>
</dbReference>
<comment type="subcellular location">
    <subcellularLocation>
        <location evidence="1">Cell membrane</location>
        <topology evidence="1">Multi-pass membrane protein</topology>
    </subcellularLocation>
</comment>
<dbReference type="Pfam" id="PF03772">
    <property type="entry name" value="Competence"/>
    <property type="match status" value="1"/>
</dbReference>
<feature type="transmembrane region" description="Helical" evidence="6">
    <location>
        <begin position="230"/>
        <end position="252"/>
    </location>
</feature>
<evidence type="ECO:0000256" key="4">
    <source>
        <dbReference type="ARBA" id="ARBA00022989"/>
    </source>
</evidence>
<feature type="transmembrane region" description="Helical" evidence="6">
    <location>
        <begin position="446"/>
        <end position="467"/>
    </location>
</feature>
<dbReference type="CDD" id="cd07731">
    <property type="entry name" value="ComA-like_MBL-fold"/>
    <property type="match status" value="1"/>
</dbReference>
<feature type="transmembrane region" description="Helical" evidence="6">
    <location>
        <begin position="355"/>
        <end position="376"/>
    </location>
</feature>
<dbReference type="InterPro" id="IPR035681">
    <property type="entry name" value="ComA-like_MBL"/>
</dbReference>
<dbReference type="SMART" id="SM00849">
    <property type="entry name" value="Lactamase_B"/>
    <property type="match status" value="1"/>
</dbReference>
<dbReference type="GO" id="GO:0005886">
    <property type="term" value="C:plasma membrane"/>
    <property type="evidence" value="ECO:0007669"/>
    <property type="project" value="UniProtKB-SubCell"/>
</dbReference>
<dbReference type="PANTHER" id="PTHR30619">
    <property type="entry name" value="DNA INTERNALIZATION/COMPETENCE PROTEIN COMEC/REC2"/>
    <property type="match status" value="1"/>
</dbReference>
<sequence length="765" mass="77303">MRLALPAAIAWIVALSALLSGAHVLGAALCLLCATVCCGVVVARRRGGVLALVAVAAACGVGVCVTAALAEPVRRPPVLVEAAEQGHLVDAVVVLDSALAPSSGGKLRATATLRELDARAVNVPVAVFTSPETTAAPHLGSTVTMRARVLLTDPGDSASALLFSDEELVQTEDPPAYLAWAGTMRERFVALCAQLPGDGGRLLPGLAVGDTTAVSSDLDGAMKQSSLSHLTAVSGANCAIVVAAAMAVLARLGVARWMRTVGALALLGAFVVLVTPQASVVRAAVMASIALIVHARGRPAGGLSVLSVTVIGLLIADPWLALDAGFALSVLATAGLLVLARPLANAIARVLPRLVANLVSLPLAAQLACQPVLILLSSTLPVYGVAANILAAPAAPLGTVAGLIACIVGTAHPGAAFVLAWIGFVPAAWIAGVANVTSGLPAANLPWLPGVPGALLIGAAAAALAALTMSNRLRRHRVGALLAVALLLGTGGYGGILGGAAIADALRRPATWTVAACDVGQGDAVLVRGGGAVLLVDTGPDPKPLGDCLAELGIQRIDLLVLTHYDLDHRGGVAAVYGRTAEAFVQTPHDDAGAEIVSDLEQAGARVTIARAGMSGAVGGIRYDVLWPADPHLDGNAGSVTLSVHVDGLSVLLLGDLGQDAQGRLLRRHTLDGRYDIVKVSHHGSADQEPALYETVAASIALVSVGADNDYGHPTGAALEMLKRAGSRVFRTDEQGMIMLWSEPTGIGAWTAKSAQPEPAVSPSG</sequence>
<feature type="transmembrane region" description="Helical" evidence="6">
    <location>
        <begin position="479"/>
        <end position="503"/>
    </location>
</feature>
<feature type="transmembrane region" description="Helical" evidence="6">
    <location>
        <begin position="415"/>
        <end position="434"/>
    </location>
</feature>
<evidence type="ECO:0000256" key="6">
    <source>
        <dbReference type="SAM" id="Phobius"/>
    </source>
</evidence>
<proteinExistence type="predicted"/>
<dbReference type="RefSeq" id="WP_091185635.1">
    <property type="nucleotide sequence ID" value="NZ_FNRY01000001.1"/>
</dbReference>
<keyword evidence="2" id="KW-1003">Cell membrane</keyword>
<feature type="transmembrane region" description="Helical" evidence="6">
    <location>
        <begin position="49"/>
        <end position="70"/>
    </location>
</feature>
<gene>
    <name evidence="8" type="ORF">SAMN04489806_2776</name>
</gene>
<feature type="domain" description="Metallo-beta-lactamase" evidence="7">
    <location>
        <begin position="521"/>
        <end position="700"/>
    </location>
</feature>
<organism evidence="8 9">
    <name type="scientific">Paramicrobacterium humi</name>
    <dbReference type="NCBI Taxonomy" id="640635"/>
    <lineage>
        <taxon>Bacteria</taxon>
        <taxon>Bacillati</taxon>
        <taxon>Actinomycetota</taxon>
        <taxon>Actinomycetes</taxon>
        <taxon>Micrococcales</taxon>
        <taxon>Microbacteriaceae</taxon>
        <taxon>Paramicrobacterium</taxon>
    </lineage>
</organism>
<dbReference type="EMBL" id="FNRY01000001">
    <property type="protein sequence ID" value="SEC17236.1"/>
    <property type="molecule type" value="Genomic_DNA"/>
</dbReference>
<dbReference type="InterPro" id="IPR036866">
    <property type="entry name" value="RibonucZ/Hydroxyglut_hydro"/>
</dbReference>
<protein>
    <submittedName>
        <fullName evidence="8">Competence protein ComEC</fullName>
    </submittedName>
</protein>
<dbReference type="STRING" id="640635.SAMN04489806_2776"/>
<dbReference type="AlphaFoldDB" id="A0A1H4QC69"/>
<evidence type="ECO:0000313" key="9">
    <source>
        <dbReference type="Proteomes" id="UP000199183"/>
    </source>
</evidence>
<dbReference type="Gene3D" id="3.60.15.10">
    <property type="entry name" value="Ribonuclease Z/Hydroxyacylglutathione hydrolase-like"/>
    <property type="match status" value="1"/>
</dbReference>
<accession>A0A1H4QC69</accession>
<dbReference type="Proteomes" id="UP000199183">
    <property type="component" value="Unassembled WGS sequence"/>
</dbReference>
<evidence type="ECO:0000259" key="7">
    <source>
        <dbReference type="SMART" id="SM00849"/>
    </source>
</evidence>
<evidence type="ECO:0000313" key="8">
    <source>
        <dbReference type="EMBL" id="SEC17236.1"/>
    </source>
</evidence>
<name>A0A1H4QC69_9MICO</name>
<feature type="transmembrane region" description="Helical" evidence="6">
    <location>
        <begin position="382"/>
        <end position="408"/>
    </location>
</feature>
<dbReference type="InterPro" id="IPR052159">
    <property type="entry name" value="Competence_DNA_uptake"/>
</dbReference>
<dbReference type="SUPFAM" id="SSF56281">
    <property type="entry name" value="Metallo-hydrolase/oxidoreductase"/>
    <property type="match status" value="1"/>
</dbReference>
<evidence type="ECO:0000256" key="2">
    <source>
        <dbReference type="ARBA" id="ARBA00022475"/>
    </source>
</evidence>
<evidence type="ECO:0000256" key="1">
    <source>
        <dbReference type="ARBA" id="ARBA00004651"/>
    </source>
</evidence>
<feature type="transmembrane region" description="Helical" evidence="6">
    <location>
        <begin position="326"/>
        <end position="343"/>
    </location>
</feature>
<dbReference type="OrthoDB" id="7177610at2"/>
<keyword evidence="5 6" id="KW-0472">Membrane</keyword>
<keyword evidence="4 6" id="KW-1133">Transmembrane helix</keyword>
<dbReference type="InterPro" id="IPR001279">
    <property type="entry name" value="Metallo-B-lactamas"/>
</dbReference>
<evidence type="ECO:0000256" key="3">
    <source>
        <dbReference type="ARBA" id="ARBA00022692"/>
    </source>
</evidence>